<organism evidence="3 4">
    <name type="scientific">Vigna mungo</name>
    <name type="common">Black gram</name>
    <name type="synonym">Phaseolus mungo</name>
    <dbReference type="NCBI Taxonomy" id="3915"/>
    <lineage>
        <taxon>Eukaryota</taxon>
        <taxon>Viridiplantae</taxon>
        <taxon>Streptophyta</taxon>
        <taxon>Embryophyta</taxon>
        <taxon>Tracheophyta</taxon>
        <taxon>Spermatophyta</taxon>
        <taxon>Magnoliopsida</taxon>
        <taxon>eudicotyledons</taxon>
        <taxon>Gunneridae</taxon>
        <taxon>Pentapetalae</taxon>
        <taxon>rosids</taxon>
        <taxon>fabids</taxon>
        <taxon>Fabales</taxon>
        <taxon>Fabaceae</taxon>
        <taxon>Papilionoideae</taxon>
        <taxon>50 kb inversion clade</taxon>
        <taxon>NPAAA clade</taxon>
        <taxon>indigoferoid/millettioid clade</taxon>
        <taxon>Phaseoleae</taxon>
        <taxon>Vigna</taxon>
    </lineage>
</organism>
<evidence type="ECO:0000313" key="3">
    <source>
        <dbReference type="EMBL" id="WVZ03415.1"/>
    </source>
</evidence>
<sequence>MSLPNKASGSGSGNSEIPSRANLSHSNRNQSHNSGLGSRFISINTAHRLNNSSHTTPWVIDSEATNHITTSLDHFLKYSEIKPLNINLLNESTIRGHISGSIQFSPDFIIHDVLFVPNFIFNLLYIPKLLTTAPCRVNFSNEFFNILCQI</sequence>
<accession>A0AAQ3N6Q3</accession>
<dbReference type="Proteomes" id="UP001374535">
    <property type="component" value="Chromosome 7"/>
</dbReference>
<keyword evidence="4" id="KW-1185">Reference proteome</keyword>
<reference evidence="3 4" key="1">
    <citation type="journal article" date="2023" name="Life. Sci Alliance">
        <title>Evolutionary insights into 3D genome organization and epigenetic landscape of Vigna mungo.</title>
        <authorList>
            <person name="Junaid A."/>
            <person name="Singh B."/>
            <person name="Bhatia S."/>
        </authorList>
    </citation>
    <scope>NUCLEOTIDE SEQUENCE [LARGE SCALE GENOMIC DNA]</scope>
    <source>
        <strain evidence="3">Urdbean</strain>
    </source>
</reference>
<gene>
    <name evidence="3" type="ORF">V8G54_024221</name>
</gene>
<dbReference type="EMBL" id="CP144694">
    <property type="protein sequence ID" value="WVZ03415.1"/>
    <property type="molecule type" value="Genomic_DNA"/>
</dbReference>
<name>A0AAQ3N6Q3_VIGMU</name>
<evidence type="ECO:0000256" key="1">
    <source>
        <dbReference type="SAM" id="MobiDB-lite"/>
    </source>
</evidence>
<feature type="region of interest" description="Disordered" evidence="1">
    <location>
        <begin position="1"/>
        <end position="35"/>
    </location>
</feature>
<dbReference type="InterPro" id="IPR054722">
    <property type="entry name" value="PolX-like_BBD"/>
</dbReference>
<evidence type="ECO:0000259" key="2">
    <source>
        <dbReference type="Pfam" id="PF22936"/>
    </source>
</evidence>
<dbReference type="Pfam" id="PF22936">
    <property type="entry name" value="Pol_BBD"/>
    <property type="match status" value="1"/>
</dbReference>
<feature type="domain" description="Retrovirus-related Pol polyprotein from transposon TNT 1-94-like beta-barrel" evidence="2">
    <location>
        <begin position="58"/>
        <end position="130"/>
    </location>
</feature>
<dbReference type="AlphaFoldDB" id="A0AAQ3N6Q3"/>
<evidence type="ECO:0000313" key="4">
    <source>
        <dbReference type="Proteomes" id="UP001374535"/>
    </source>
</evidence>
<protein>
    <recommendedName>
        <fullName evidence="2">Retrovirus-related Pol polyprotein from transposon TNT 1-94-like beta-barrel domain-containing protein</fullName>
    </recommendedName>
</protein>
<proteinExistence type="predicted"/>